<feature type="domain" description="TubC N-terminal docking" evidence="2">
    <location>
        <begin position="5"/>
        <end position="52"/>
    </location>
</feature>
<evidence type="ECO:0000256" key="1">
    <source>
        <dbReference type="SAM" id="MobiDB-lite"/>
    </source>
</evidence>
<accession>A0AA95NEJ9</accession>
<proteinExistence type="predicted"/>
<evidence type="ECO:0000313" key="3">
    <source>
        <dbReference type="EMBL" id="WIT11417.1"/>
    </source>
</evidence>
<keyword evidence="4" id="KW-1185">Reference proteome</keyword>
<dbReference type="AlphaFoldDB" id="A0AA95NEJ9"/>
<dbReference type="KEGG" id="pais:PFX98_21355"/>
<protein>
    <recommendedName>
        <fullName evidence="2">TubC N-terminal docking domain-containing protein</fullName>
    </recommendedName>
</protein>
<evidence type="ECO:0000313" key="4">
    <source>
        <dbReference type="Proteomes" id="UP001177769"/>
    </source>
</evidence>
<dbReference type="Proteomes" id="UP001177769">
    <property type="component" value="Chromosome"/>
</dbReference>
<reference evidence="3" key="1">
    <citation type="submission" date="2023-01" db="EMBL/GenBank/DDBJ databases">
        <title>Whole genome sequence of Paucibacter sp. S2-9 isolated from pond sediment.</title>
        <authorList>
            <person name="Jung J.Y."/>
        </authorList>
    </citation>
    <scope>NUCLEOTIDE SEQUENCE</scope>
    <source>
        <strain evidence="3">S2-9</strain>
    </source>
</reference>
<sequence>MGAFDLLQHLRTAGLALTVDGDNLIVTPRERLTDAMRSAIRAHKPGLLDALKANEIRPAAPLDDPGPKDPQQPRLMGLGLDSAKAAQLAAWMASRTAEGDDRRSCFECRHFKAGARRCGNHKAADMPQILGDDLATLPQRCAGFGRLERTS</sequence>
<name>A0AA95NEJ9_9BURK</name>
<gene>
    <name evidence="3" type="ORF">PFX98_21355</name>
</gene>
<evidence type="ECO:0000259" key="2">
    <source>
        <dbReference type="Pfam" id="PF18563"/>
    </source>
</evidence>
<feature type="region of interest" description="Disordered" evidence="1">
    <location>
        <begin position="54"/>
        <end position="76"/>
    </location>
</feature>
<dbReference type="EMBL" id="CP116346">
    <property type="protein sequence ID" value="WIT11417.1"/>
    <property type="molecule type" value="Genomic_DNA"/>
</dbReference>
<organism evidence="3 4">
    <name type="scientific">Paucibacter sediminis</name>
    <dbReference type="NCBI Taxonomy" id="3019553"/>
    <lineage>
        <taxon>Bacteria</taxon>
        <taxon>Pseudomonadati</taxon>
        <taxon>Pseudomonadota</taxon>
        <taxon>Betaproteobacteria</taxon>
        <taxon>Burkholderiales</taxon>
        <taxon>Sphaerotilaceae</taxon>
        <taxon>Roseateles</taxon>
    </lineage>
</organism>
<dbReference type="Pfam" id="PF18563">
    <property type="entry name" value="TubC_N"/>
    <property type="match status" value="1"/>
</dbReference>
<dbReference type="InterPro" id="IPR044894">
    <property type="entry name" value="TubC_N_sf"/>
</dbReference>
<dbReference type="InterPro" id="IPR041464">
    <property type="entry name" value="TubC_N"/>
</dbReference>
<dbReference type="Gene3D" id="1.10.10.1830">
    <property type="entry name" value="Non-ribosomal peptide synthase, adenylation domain"/>
    <property type="match status" value="1"/>
</dbReference>
<dbReference type="RefSeq" id="WP_285232499.1">
    <property type="nucleotide sequence ID" value="NZ_CP116346.1"/>
</dbReference>